<feature type="compositionally biased region" description="Polar residues" evidence="1">
    <location>
        <begin position="64"/>
        <end position="81"/>
    </location>
</feature>
<dbReference type="Proteomes" id="UP000059188">
    <property type="component" value="Unassembled WGS sequence"/>
</dbReference>
<sequence length="1054" mass="115713">MAPKSSSLRRGPRLSADPHHIAKRKRLIAEEFARDGTHRSIRKTISWGDIGNHAADSPNKRPRTSLSQSITPGLSDMSTPTPMGRPRSALKPSVSQKPPIVSSQHRPSSQSKRESTGKPAPILQQSQPQITLQAPSRGGSPQRSQTQREIINLISEETPRSEGPHARNNGIPNERTLDSSSRTEQATKAGQSMGPAATGSSISEAGVQYQEQDAVNDDRLQSPDRVVSPASTTPNLPSNLPGNGWDSETTGKHLSSRRDTQPQRNRITSNTGIQTIPDKDVDWLGDLGAEDSMSAIDISRIWAEQRSGPKPSQEPDRSREPGSEPDEPLTGNFLDEAEDPSVDRDEVSKDLSTVEPAEAIANLNEFGREEEQGRDFDPDISGRAPALPFSPVGSFSPSQVAEPSITNPVSSPPRFSSPPPREAISDDPHSSVKPYPFNLQTHKLASTSVHPNTDASVSQVDAQHRPISLSQPNPFVAGARSRSRLYTPQPAPPPRHIHSNELRTAPTLGRNVLEAARPSTSARNDQSNKREIVSKDLDLKTKTLKAAPTLGRSTDWGHAGPSRLATVDSSKKAGPSTDQQPTDYDVEYGSIPEAPSSLPLRPPSLTHEWELEPLHASTPHKLVTRMSPLAHDLVRESALAKTGTQAESASPTTLVDLDKRRRSFIAPLAQSKKIRREYDTIESNVVPQLRAHRDTYDESGWRSWVPKRPAMKRALDVPSSSMRKSVGSGYPAAFEEELEPTDERHDRVLPESAIESRPETFEPVSYGEIMQEHQVESGEQPWQTYPHEIEDRAPHPSTEISETPQSTRVRDPYDLTTSEVQSHRFESEQPPPPAPPKPTDFAYALSQEQPTSSAVREHNHSVNSTRNEPTPSPTAERVAPGSQIISPQRIRLDQKSTKKATSAKPKRPSSGLQITPARQSVWSPPRTRLSMGGRSGISLIEVSKSDQDILVQAGLRPILKRLSQTHGFTVDVVAEVYQETGSLKDTEDTLERMKHSAEKTRVSISRRRSTLGILSGEQREPAGRRSPEASQTNNDYLNWDTSRMGSRILFGASP</sequence>
<feature type="compositionally biased region" description="Polar residues" evidence="1">
    <location>
        <begin position="123"/>
        <end position="149"/>
    </location>
</feature>
<keyword evidence="3" id="KW-1185">Reference proteome</keyword>
<feature type="compositionally biased region" description="Polar residues" evidence="1">
    <location>
        <begin position="911"/>
        <end position="922"/>
    </location>
</feature>
<name>A0A0B7FD46_THACB</name>
<protein>
    <submittedName>
        <fullName evidence="2">Putative LOC588657</fullName>
    </submittedName>
</protein>
<feature type="region of interest" description="Disordered" evidence="1">
    <location>
        <begin position="35"/>
        <end position="286"/>
    </location>
</feature>
<proteinExistence type="predicted"/>
<feature type="region of interest" description="Disordered" evidence="1">
    <location>
        <begin position="516"/>
        <end position="583"/>
    </location>
</feature>
<accession>A0A0B7FD46</accession>
<feature type="region of interest" description="Disordered" evidence="1">
    <location>
        <begin position="785"/>
        <end position="928"/>
    </location>
</feature>
<feature type="compositionally biased region" description="Polar residues" evidence="1">
    <location>
        <begin position="393"/>
        <end position="407"/>
    </location>
</feature>
<feature type="compositionally biased region" description="Polar residues" evidence="1">
    <location>
        <begin position="93"/>
        <end position="110"/>
    </location>
</feature>
<feature type="compositionally biased region" description="Polar residues" evidence="1">
    <location>
        <begin position="178"/>
        <end position="190"/>
    </location>
</feature>
<evidence type="ECO:0000313" key="3">
    <source>
        <dbReference type="Proteomes" id="UP000059188"/>
    </source>
</evidence>
<evidence type="ECO:0000313" key="2">
    <source>
        <dbReference type="EMBL" id="CEL54127.1"/>
    </source>
</evidence>
<feature type="compositionally biased region" description="Polar residues" evidence="1">
    <location>
        <begin position="1028"/>
        <end position="1038"/>
    </location>
</feature>
<feature type="compositionally biased region" description="Pro residues" evidence="1">
    <location>
        <begin position="829"/>
        <end position="838"/>
    </location>
</feature>
<organism evidence="2 3">
    <name type="scientific">Thanatephorus cucumeris (strain AG1-IB / isolate 7/3/14)</name>
    <name type="common">Lettuce bottom rot fungus</name>
    <name type="synonym">Rhizoctonia solani</name>
    <dbReference type="NCBI Taxonomy" id="1108050"/>
    <lineage>
        <taxon>Eukaryota</taxon>
        <taxon>Fungi</taxon>
        <taxon>Dikarya</taxon>
        <taxon>Basidiomycota</taxon>
        <taxon>Agaricomycotina</taxon>
        <taxon>Agaricomycetes</taxon>
        <taxon>Cantharellales</taxon>
        <taxon>Ceratobasidiaceae</taxon>
        <taxon>Rhizoctonia</taxon>
        <taxon>Rhizoctonia solani AG-1</taxon>
    </lineage>
</organism>
<reference evidence="2 3" key="1">
    <citation type="submission" date="2014-11" db="EMBL/GenBank/DDBJ databases">
        <authorList>
            <person name="Wibberg Daniel"/>
        </authorList>
    </citation>
    <scope>NUCLEOTIDE SEQUENCE [LARGE SCALE GENOMIC DNA]</scope>
    <source>
        <strain evidence="2">Rhizoctonia solani AG1-IB 7/3/14</strain>
    </source>
</reference>
<feature type="compositionally biased region" description="Polar residues" evidence="1">
    <location>
        <begin position="229"/>
        <end position="241"/>
    </location>
</feature>
<feature type="compositionally biased region" description="Basic and acidic residues" evidence="1">
    <location>
        <begin position="526"/>
        <end position="541"/>
    </location>
</feature>
<feature type="compositionally biased region" description="Polar residues" evidence="1">
    <location>
        <begin position="262"/>
        <end position="274"/>
    </location>
</feature>
<feature type="compositionally biased region" description="Basic and acidic residues" evidence="1">
    <location>
        <begin position="1017"/>
        <end position="1027"/>
    </location>
</feature>
<evidence type="ECO:0000256" key="1">
    <source>
        <dbReference type="SAM" id="MobiDB-lite"/>
    </source>
</evidence>
<feature type="region of interest" description="Disordered" evidence="1">
    <location>
        <begin position="994"/>
        <end position="1038"/>
    </location>
</feature>
<feature type="region of interest" description="Disordered" evidence="1">
    <location>
        <begin position="1"/>
        <end position="22"/>
    </location>
</feature>
<feature type="compositionally biased region" description="Polar residues" evidence="1">
    <location>
        <begin position="438"/>
        <end position="461"/>
    </location>
</feature>
<feature type="region of interest" description="Disordered" evidence="1">
    <location>
        <begin position="298"/>
        <end position="475"/>
    </location>
</feature>
<feature type="compositionally biased region" description="Polar residues" evidence="1">
    <location>
        <begin position="798"/>
        <end position="807"/>
    </location>
</feature>
<dbReference type="EMBL" id="LN679114">
    <property type="protein sequence ID" value="CEL54127.1"/>
    <property type="molecule type" value="Genomic_DNA"/>
</dbReference>
<dbReference type="AlphaFoldDB" id="A0A0B7FD46"/>
<feature type="compositionally biased region" description="Basic and acidic residues" evidence="1">
    <location>
        <begin position="366"/>
        <end position="377"/>
    </location>
</feature>
<dbReference type="OrthoDB" id="435460at2759"/>
<feature type="compositionally biased region" description="Basic and acidic residues" evidence="1">
    <location>
        <begin position="313"/>
        <end position="322"/>
    </location>
</feature>
<gene>
    <name evidence="2" type="ORF">RSOLAG1IB_06838</name>
</gene>
<feature type="compositionally biased region" description="Polar residues" evidence="1">
    <location>
        <begin position="198"/>
        <end position="213"/>
    </location>
</feature>
<feature type="region of interest" description="Disordered" evidence="1">
    <location>
        <begin position="715"/>
        <end position="747"/>
    </location>
</feature>